<dbReference type="STRING" id="1336235.GCA_000518785_02724"/>
<dbReference type="Gene3D" id="3.40.1420.10">
    <property type="entry name" value="Inhibitor of vertebrate lysozyme"/>
    <property type="match status" value="1"/>
</dbReference>
<dbReference type="SUPFAM" id="SSF89872">
    <property type="entry name" value="Inhibitor of vertebrate lysozyme, Ivy"/>
    <property type="match status" value="1"/>
</dbReference>
<gene>
    <name evidence="1" type="ORF">RHIZ70_4116</name>
</gene>
<proteinExistence type="predicted"/>
<name>A0A376AKS1_9HYPH</name>
<evidence type="ECO:0000313" key="2">
    <source>
        <dbReference type="Proteomes" id="UP000254764"/>
    </source>
</evidence>
<dbReference type="OrthoDB" id="8365205at2"/>
<reference evidence="2" key="1">
    <citation type="submission" date="2018-07" db="EMBL/GenBank/DDBJ databases">
        <authorList>
            <person name="Peiro R."/>
            <person name="Begona"/>
            <person name="Cbmso G."/>
            <person name="Lopez M."/>
            <person name="Gonzalez S."/>
        </authorList>
    </citation>
    <scope>NUCLEOTIDE SEQUENCE [LARGE SCALE GENOMIC DNA]</scope>
</reference>
<evidence type="ECO:0000313" key="1">
    <source>
        <dbReference type="EMBL" id="SSC68408.1"/>
    </source>
</evidence>
<dbReference type="Pfam" id="PF08816">
    <property type="entry name" value="Ivy"/>
    <property type="match status" value="1"/>
</dbReference>
<dbReference type="AlphaFoldDB" id="A0A376AKS1"/>
<keyword evidence="2" id="KW-1185">Reference proteome</keyword>
<dbReference type="Proteomes" id="UP000254764">
    <property type="component" value="Unassembled WGS sequence"/>
</dbReference>
<organism evidence="1 2">
    <name type="scientific">Ciceribacter selenitireducens ATCC BAA-1503</name>
    <dbReference type="NCBI Taxonomy" id="1336235"/>
    <lineage>
        <taxon>Bacteria</taxon>
        <taxon>Pseudomonadati</taxon>
        <taxon>Pseudomonadota</taxon>
        <taxon>Alphaproteobacteria</taxon>
        <taxon>Hyphomicrobiales</taxon>
        <taxon>Rhizobiaceae</taxon>
        <taxon>Ciceribacter</taxon>
    </lineage>
</organism>
<dbReference type="InterPro" id="IPR036501">
    <property type="entry name" value="Inhibitor_vert_lysozyme_sf"/>
</dbReference>
<protein>
    <recommendedName>
        <fullName evidence="3">Inhibitor of vertebrate lysozyme</fullName>
    </recommendedName>
</protein>
<sequence length="128" mass="13399">MALAGPPVATAAEPSLSGNFLPAVLAGSEPHRQALVGLIRGKPGLPAWVRNMVSRDRYVALASKRVEIEGKSMQLFAACQPGNCAASALRVLYSQDGKRAVLRIADVRLGTIVLGEPNPAELDVLAAD</sequence>
<evidence type="ECO:0008006" key="3">
    <source>
        <dbReference type="Google" id="ProtNLM"/>
    </source>
</evidence>
<accession>A0A376AKS1</accession>
<dbReference type="EMBL" id="UEYP01000007">
    <property type="protein sequence ID" value="SSC68408.1"/>
    <property type="molecule type" value="Genomic_DNA"/>
</dbReference>